<evidence type="ECO:0000256" key="4">
    <source>
        <dbReference type="ARBA" id="ARBA00023136"/>
    </source>
</evidence>
<evidence type="ECO:0000256" key="1">
    <source>
        <dbReference type="ARBA" id="ARBA00004141"/>
    </source>
</evidence>
<dbReference type="InterPro" id="IPR050997">
    <property type="entry name" value="MAPEG"/>
</dbReference>
<evidence type="ECO:0000313" key="7">
    <source>
        <dbReference type="Proteomes" id="UP000245591"/>
    </source>
</evidence>
<evidence type="ECO:0000256" key="2">
    <source>
        <dbReference type="ARBA" id="ARBA00022692"/>
    </source>
</evidence>
<feature type="transmembrane region" description="Helical" evidence="5">
    <location>
        <begin position="12"/>
        <end position="31"/>
    </location>
</feature>
<sequence>MISVSPEYNWNLLAATLMGVQCFYSGLRVYAARRKYNVDYPDMGSGRFAAKLSDKDWKDFNNIMRTHQNYVEQIPIAISAVLIGGLFNPKLTAILGGVYILGRAIYNFGYSRFGPPGRLFGVLFIDVGLLGMLGSNLVGIIKRLM</sequence>
<organism evidence="6 7">
    <name type="scientific">Smittium angustum</name>
    <dbReference type="NCBI Taxonomy" id="133377"/>
    <lineage>
        <taxon>Eukaryota</taxon>
        <taxon>Fungi</taxon>
        <taxon>Fungi incertae sedis</taxon>
        <taxon>Zoopagomycota</taxon>
        <taxon>Kickxellomycotina</taxon>
        <taxon>Harpellomycetes</taxon>
        <taxon>Harpellales</taxon>
        <taxon>Legeriomycetaceae</taxon>
        <taxon>Smittium</taxon>
    </lineage>
</organism>
<proteinExistence type="predicted"/>
<feature type="transmembrane region" description="Helical" evidence="5">
    <location>
        <begin position="74"/>
        <end position="100"/>
    </location>
</feature>
<dbReference type="Proteomes" id="UP000245591">
    <property type="component" value="Unassembled WGS sequence"/>
</dbReference>
<dbReference type="PANTHER" id="PTHR10250">
    <property type="entry name" value="MICROSOMAL GLUTATHIONE S-TRANSFERASE"/>
    <property type="match status" value="1"/>
</dbReference>
<comment type="subcellular location">
    <subcellularLocation>
        <location evidence="1">Membrane</location>
        <topology evidence="1">Multi-pass membrane protein</topology>
    </subcellularLocation>
</comment>
<dbReference type="AlphaFoldDB" id="A0A2U1IY62"/>
<evidence type="ECO:0000256" key="5">
    <source>
        <dbReference type="SAM" id="Phobius"/>
    </source>
</evidence>
<dbReference type="Pfam" id="PF01124">
    <property type="entry name" value="MAPEG"/>
    <property type="match status" value="1"/>
</dbReference>
<dbReference type="GO" id="GO:0004364">
    <property type="term" value="F:glutathione transferase activity"/>
    <property type="evidence" value="ECO:0007669"/>
    <property type="project" value="TreeGrafter"/>
</dbReference>
<comment type="caution">
    <text evidence="6">The sequence shown here is derived from an EMBL/GenBank/DDBJ whole genome shotgun (WGS) entry which is preliminary data.</text>
</comment>
<reference evidence="6 7" key="1">
    <citation type="journal article" date="2018" name="MBio">
        <title>Comparative Genomics Reveals the Core Gene Toolbox for the Fungus-Insect Symbiosis.</title>
        <authorList>
            <person name="Wang Y."/>
            <person name="Stata M."/>
            <person name="Wang W."/>
            <person name="Stajich J.E."/>
            <person name="White M.M."/>
            <person name="Moncalvo J.M."/>
        </authorList>
    </citation>
    <scope>NUCLEOTIDE SEQUENCE [LARGE SCALE GENOMIC DNA]</scope>
    <source>
        <strain evidence="6 7">AUS-126-30</strain>
    </source>
</reference>
<evidence type="ECO:0000313" key="6">
    <source>
        <dbReference type="EMBL" id="PVZ97751.1"/>
    </source>
</evidence>
<keyword evidence="4 5" id="KW-0472">Membrane</keyword>
<evidence type="ECO:0000256" key="3">
    <source>
        <dbReference type="ARBA" id="ARBA00022989"/>
    </source>
</evidence>
<keyword evidence="2 5" id="KW-0812">Transmembrane</keyword>
<keyword evidence="3 5" id="KW-1133">Transmembrane helix</keyword>
<dbReference type="GO" id="GO:0016020">
    <property type="term" value="C:membrane"/>
    <property type="evidence" value="ECO:0007669"/>
    <property type="project" value="UniProtKB-SubCell"/>
</dbReference>
<name>A0A2U1IY62_SMIAN</name>
<dbReference type="GO" id="GO:0005783">
    <property type="term" value="C:endoplasmic reticulum"/>
    <property type="evidence" value="ECO:0007669"/>
    <property type="project" value="TreeGrafter"/>
</dbReference>
<gene>
    <name evidence="6" type="ORF">BB558_006285</name>
</gene>
<dbReference type="GO" id="GO:0004602">
    <property type="term" value="F:glutathione peroxidase activity"/>
    <property type="evidence" value="ECO:0007669"/>
    <property type="project" value="TreeGrafter"/>
</dbReference>
<dbReference type="InterPro" id="IPR001129">
    <property type="entry name" value="Membr-assoc_MAPEG"/>
</dbReference>
<dbReference type="GO" id="GO:0005635">
    <property type="term" value="C:nuclear envelope"/>
    <property type="evidence" value="ECO:0007669"/>
    <property type="project" value="TreeGrafter"/>
</dbReference>
<dbReference type="PANTHER" id="PTHR10250:SF15">
    <property type="entry name" value="MICROSOMAL GLUTATHIONE S-TRANSFERASE-RELATED"/>
    <property type="match status" value="1"/>
</dbReference>
<keyword evidence="7" id="KW-1185">Reference proteome</keyword>
<accession>A0A2U1IY62</accession>
<dbReference type="Gene3D" id="1.20.120.550">
    <property type="entry name" value="Membrane associated eicosanoid/glutathione metabolism-like domain"/>
    <property type="match status" value="1"/>
</dbReference>
<dbReference type="EMBL" id="MBFU01000745">
    <property type="protein sequence ID" value="PVZ97751.1"/>
    <property type="molecule type" value="Genomic_DNA"/>
</dbReference>
<protein>
    <submittedName>
        <fullName evidence="6">Uncharacterized protein</fullName>
    </submittedName>
</protein>
<dbReference type="InterPro" id="IPR023352">
    <property type="entry name" value="MAPEG-like_dom_sf"/>
</dbReference>
<feature type="transmembrane region" description="Helical" evidence="5">
    <location>
        <begin position="120"/>
        <end position="141"/>
    </location>
</feature>
<dbReference type="SUPFAM" id="SSF161084">
    <property type="entry name" value="MAPEG domain-like"/>
    <property type="match status" value="1"/>
</dbReference>